<dbReference type="InterPro" id="IPR018060">
    <property type="entry name" value="HTH_AraC"/>
</dbReference>
<feature type="domain" description="HTH araC/xylS-type" evidence="4">
    <location>
        <begin position="181"/>
        <end position="279"/>
    </location>
</feature>
<keyword evidence="3" id="KW-0804">Transcription</keyword>
<dbReference type="AlphaFoldDB" id="A0A1G7N1D6"/>
<dbReference type="Gene3D" id="1.10.10.60">
    <property type="entry name" value="Homeodomain-like"/>
    <property type="match status" value="1"/>
</dbReference>
<evidence type="ECO:0000256" key="2">
    <source>
        <dbReference type="ARBA" id="ARBA00023125"/>
    </source>
</evidence>
<dbReference type="RefSeq" id="WP_091162233.1">
    <property type="nucleotide sequence ID" value="NZ_CP071878.2"/>
</dbReference>
<dbReference type="PANTHER" id="PTHR43280:SF32">
    <property type="entry name" value="TRANSCRIPTIONAL REGULATORY PROTEIN"/>
    <property type="match status" value="1"/>
</dbReference>
<dbReference type="Proteomes" id="UP000199705">
    <property type="component" value="Unassembled WGS sequence"/>
</dbReference>
<dbReference type="SMART" id="SM00342">
    <property type="entry name" value="HTH_ARAC"/>
    <property type="match status" value="1"/>
</dbReference>
<dbReference type="PANTHER" id="PTHR43280">
    <property type="entry name" value="ARAC-FAMILY TRANSCRIPTIONAL REGULATOR"/>
    <property type="match status" value="1"/>
</dbReference>
<dbReference type="EMBL" id="FNCG01000001">
    <property type="protein sequence ID" value="SDF67726.1"/>
    <property type="molecule type" value="Genomic_DNA"/>
</dbReference>
<evidence type="ECO:0000313" key="6">
    <source>
        <dbReference type="Proteomes" id="UP000199705"/>
    </source>
</evidence>
<evidence type="ECO:0000259" key="4">
    <source>
        <dbReference type="PROSITE" id="PS01124"/>
    </source>
</evidence>
<keyword evidence="1" id="KW-0805">Transcription regulation</keyword>
<organism evidence="5 6">
    <name type="scientific">Mucilaginibacter gossypii</name>
    <dbReference type="NCBI Taxonomy" id="551996"/>
    <lineage>
        <taxon>Bacteria</taxon>
        <taxon>Pseudomonadati</taxon>
        <taxon>Bacteroidota</taxon>
        <taxon>Sphingobacteriia</taxon>
        <taxon>Sphingobacteriales</taxon>
        <taxon>Sphingobacteriaceae</taxon>
        <taxon>Mucilaginibacter</taxon>
    </lineage>
</organism>
<name>A0A1G7N1D6_9SPHI</name>
<reference evidence="6" key="1">
    <citation type="submission" date="2016-10" db="EMBL/GenBank/DDBJ databases">
        <authorList>
            <person name="Varghese N."/>
            <person name="Submissions S."/>
        </authorList>
    </citation>
    <scope>NUCLEOTIDE SEQUENCE [LARGE SCALE GENOMIC DNA]</scope>
    <source>
        <strain evidence="6">Gh-67</strain>
    </source>
</reference>
<accession>A0A1G7N1D6</accession>
<dbReference type="GO" id="GO:0043565">
    <property type="term" value="F:sequence-specific DNA binding"/>
    <property type="evidence" value="ECO:0007669"/>
    <property type="project" value="InterPro"/>
</dbReference>
<dbReference type="PROSITE" id="PS01124">
    <property type="entry name" value="HTH_ARAC_FAMILY_2"/>
    <property type="match status" value="1"/>
</dbReference>
<dbReference type="GO" id="GO:0003700">
    <property type="term" value="F:DNA-binding transcription factor activity"/>
    <property type="evidence" value="ECO:0007669"/>
    <property type="project" value="InterPro"/>
</dbReference>
<evidence type="ECO:0000256" key="3">
    <source>
        <dbReference type="ARBA" id="ARBA00023163"/>
    </source>
</evidence>
<proteinExistence type="predicted"/>
<dbReference type="InterPro" id="IPR009057">
    <property type="entry name" value="Homeodomain-like_sf"/>
</dbReference>
<keyword evidence="6" id="KW-1185">Reference proteome</keyword>
<evidence type="ECO:0000313" key="5">
    <source>
        <dbReference type="EMBL" id="SDF67726.1"/>
    </source>
</evidence>
<sequence>MKLSATEQSTGGDLLLLINEKHFDRMFFTRDRQHKYLTIAWNRGEKQTVTIDEVDYDFQPNTVLPLMVNQSFRFERPEDIVAWQFNRDFYCIVDHDEEVSCVGFLFYGSSDQVFVTLDEAMQFKLQRLLDIFIEEFETADNIQIDMLRMLLKRLIIIVTRLAKAHSGPREVLADEKFGTIRKFNLLVENNYREHHTVAYYAQQLNKSPKTLSNLFALYNHKTPLQVIQERLIIEAKRLLYYTDKSAKEITYELGFDDAAYFSNFFKKHTSFSPTDFRNNKVLVAEGK</sequence>
<protein>
    <submittedName>
        <fullName evidence="5">AraC-type DNA-binding protein</fullName>
    </submittedName>
</protein>
<dbReference type="STRING" id="551996.SAMN05192573_101104"/>
<gene>
    <name evidence="5" type="ORF">SAMN05192573_101104</name>
</gene>
<dbReference type="Pfam" id="PF12833">
    <property type="entry name" value="HTH_18"/>
    <property type="match status" value="1"/>
</dbReference>
<keyword evidence="2 5" id="KW-0238">DNA-binding</keyword>
<dbReference type="SUPFAM" id="SSF46689">
    <property type="entry name" value="Homeodomain-like"/>
    <property type="match status" value="1"/>
</dbReference>
<evidence type="ECO:0000256" key="1">
    <source>
        <dbReference type="ARBA" id="ARBA00023015"/>
    </source>
</evidence>